<evidence type="ECO:0000256" key="3">
    <source>
        <dbReference type="ARBA" id="ARBA00023136"/>
    </source>
</evidence>
<feature type="transmembrane region" description="Helical" evidence="4">
    <location>
        <begin position="108"/>
        <end position="127"/>
    </location>
</feature>
<feature type="transmembrane region" description="Helical" evidence="4">
    <location>
        <begin position="24"/>
        <end position="42"/>
    </location>
</feature>
<keyword evidence="2 4" id="KW-1133">Transmembrane helix</keyword>
<proteinExistence type="predicted"/>
<feature type="transmembrane region" description="Helical" evidence="4">
    <location>
        <begin position="139"/>
        <end position="158"/>
    </location>
</feature>
<dbReference type="KEGG" id="lug:FPZ22_04645"/>
<dbReference type="SUPFAM" id="SSF103473">
    <property type="entry name" value="MFS general substrate transporter"/>
    <property type="match status" value="1"/>
</dbReference>
<accession>A0A518N2Y7</accession>
<feature type="transmembrane region" description="Helical" evidence="4">
    <location>
        <begin position="170"/>
        <end position="192"/>
    </location>
</feature>
<keyword evidence="3 4" id="KW-0472">Membrane</keyword>
<keyword evidence="1 4" id="KW-0812">Transmembrane</keyword>
<dbReference type="EMBL" id="CP042218">
    <property type="protein sequence ID" value="QDW66268.1"/>
    <property type="molecule type" value="Genomic_DNA"/>
</dbReference>
<feature type="transmembrane region" description="Helical" evidence="4">
    <location>
        <begin position="295"/>
        <end position="315"/>
    </location>
</feature>
<protein>
    <submittedName>
        <fullName evidence="5">MFS transporter</fullName>
    </submittedName>
</protein>
<dbReference type="AlphaFoldDB" id="A0A518N2Y7"/>
<dbReference type="InterPro" id="IPR011701">
    <property type="entry name" value="MFS"/>
</dbReference>
<dbReference type="Gene3D" id="1.20.1250.20">
    <property type="entry name" value="MFS general substrate transporter like domains"/>
    <property type="match status" value="1"/>
</dbReference>
<dbReference type="PANTHER" id="PTHR43596:SF1">
    <property type="entry name" value="ADP,ATP CARRIER PROTEIN"/>
    <property type="match status" value="1"/>
</dbReference>
<sequence>MSSEQAGADRRLGRLRAALGTSPPLWWAMLYFFSLLCGYYVLRPVRDAMGASSDAAAVFPRGLIALGERFGIEVGDFMLQLLFTGTFIAMVLLQPLYGALVSRFPRRVFLPAVYLVFIACLLGFWWAFDSGIAGRGATFFIWVAVFNLFAVTVFWSFMADVFDNAHARQVYGYIGAGGTIGALVGPAITRFLVEPVGVANLLLVSAGFLCVCLLCIMKLRPWALARERAQGGAGHDGRAMGGSVLAGLRLVWQRPLLRALAMLMFFGVGVGTMLYNEQAAIVRAAFETAEQRTAFYSTLDWAINGLTIAIQLLLTRFLLQRYGIAPLLLLPALAIVLGFAALAASPLPMLVALVQIVTRASEFSLAKPARETLYTRVDREERYKAKAVIDTAVYRGGDLTFVWVHKALAAFGSSMVFLAGLGIAVGMAIGAWRVVRAERTLPEDPAVEAEARARAA</sequence>
<dbReference type="OrthoDB" id="199378at2"/>
<organism evidence="5 6">
    <name type="scientific">Luteimonas granuli</name>
    <dbReference type="NCBI Taxonomy" id="1176533"/>
    <lineage>
        <taxon>Bacteria</taxon>
        <taxon>Pseudomonadati</taxon>
        <taxon>Pseudomonadota</taxon>
        <taxon>Gammaproteobacteria</taxon>
        <taxon>Lysobacterales</taxon>
        <taxon>Lysobacteraceae</taxon>
        <taxon>Luteimonas</taxon>
    </lineage>
</organism>
<evidence type="ECO:0000256" key="2">
    <source>
        <dbReference type="ARBA" id="ARBA00022989"/>
    </source>
</evidence>
<feature type="transmembrane region" description="Helical" evidence="4">
    <location>
        <begin position="198"/>
        <end position="219"/>
    </location>
</feature>
<keyword evidence="6" id="KW-1185">Reference proteome</keyword>
<feature type="transmembrane region" description="Helical" evidence="4">
    <location>
        <begin position="256"/>
        <end position="275"/>
    </location>
</feature>
<gene>
    <name evidence="5" type="ORF">FPZ22_04645</name>
</gene>
<dbReference type="GO" id="GO:0022857">
    <property type="term" value="F:transmembrane transporter activity"/>
    <property type="evidence" value="ECO:0007669"/>
    <property type="project" value="InterPro"/>
</dbReference>
<reference evidence="5 6" key="1">
    <citation type="submission" date="2019-07" db="EMBL/GenBank/DDBJ databases">
        <title>Full genome sequence of Luteimonas sp. Gr-4.</title>
        <authorList>
            <person name="Im W.-T."/>
        </authorList>
    </citation>
    <scope>NUCLEOTIDE SEQUENCE [LARGE SCALE GENOMIC DNA]</scope>
    <source>
        <strain evidence="5 6">Gr-4</strain>
    </source>
</reference>
<dbReference type="RefSeq" id="WP_144890851.1">
    <property type="nucleotide sequence ID" value="NZ_CP042218.1"/>
</dbReference>
<dbReference type="Pfam" id="PF07690">
    <property type="entry name" value="MFS_1"/>
    <property type="match status" value="1"/>
</dbReference>
<feature type="transmembrane region" description="Helical" evidence="4">
    <location>
        <begin position="77"/>
        <end position="96"/>
    </location>
</feature>
<dbReference type="Proteomes" id="UP000316584">
    <property type="component" value="Chromosome"/>
</dbReference>
<evidence type="ECO:0000313" key="6">
    <source>
        <dbReference type="Proteomes" id="UP000316584"/>
    </source>
</evidence>
<dbReference type="PANTHER" id="PTHR43596">
    <property type="entry name" value="ADP,ATP CARRIER PROTEIN"/>
    <property type="match status" value="1"/>
</dbReference>
<feature type="transmembrane region" description="Helical" evidence="4">
    <location>
        <begin position="327"/>
        <end position="357"/>
    </location>
</feature>
<name>A0A518N2Y7_9GAMM</name>
<evidence type="ECO:0000256" key="4">
    <source>
        <dbReference type="SAM" id="Phobius"/>
    </source>
</evidence>
<feature type="transmembrane region" description="Helical" evidence="4">
    <location>
        <begin position="407"/>
        <end position="432"/>
    </location>
</feature>
<dbReference type="InterPro" id="IPR036259">
    <property type="entry name" value="MFS_trans_sf"/>
</dbReference>
<evidence type="ECO:0000256" key="1">
    <source>
        <dbReference type="ARBA" id="ARBA00022692"/>
    </source>
</evidence>
<evidence type="ECO:0000313" key="5">
    <source>
        <dbReference type="EMBL" id="QDW66268.1"/>
    </source>
</evidence>